<evidence type="ECO:0000256" key="1">
    <source>
        <dbReference type="ARBA" id="ARBA00022723"/>
    </source>
</evidence>
<dbReference type="PROSITE" id="PS00028">
    <property type="entry name" value="ZINC_FINGER_C2H2_1"/>
    <property type="match status" value="5"/>
</dbReference>
<evidence type="ECO:0000259" key="6">
    <source>
        <dbReference type="PROSITE" id="PS50157"/>
    </source>
</evidence>
<keyword evidence="8" id="KW-1185">Reference proteome</keyword>
<dbReference type="GO" id="GO:0005634">
    <property type="term" value="C:nucleus"/>
    <property type="evidence" value="ECO:0007669"/>
    <property type="project" value="TreeGrafter"/>
</dbReference>
<name>A0A9W4SEG9_9GLOM</name>
<dbReference type="EMBL" id="CAMKVN010000324">
    <property type="protein sequence ID" value="CAI2166658.1"/>
    <property type="molecule type" value="Genomic_DNA"/>
</dbReference>
<dbReference type="PANTHER" id="PTHR24379:SF127">
    <property type="entry name" value="BLOODY FINGERS-RELATED"/>
    <property type="match status" value="1"/>
</dbReference>
<dbReference type="PANTHER" id="PTHR24379">
    <property type="entry name" value="KRAB AND ZINC FINGER DOMAIN-CONTAINING"/>
    <property type="match status" value="1"/>
</dbReference>
<dbReference type="SMART" id="SM00355">
    <property type="entry name" value="ZnF_C2H2"/>
    <property type="match status" value="6"/>
</dbReference>
<reference evidence="7" key="1">
    <citation type="submission" date="2022-08" db="EMBL/GenBank/DDBJ databases">
        <authorList>
            <person name="Kallberg Y."/>
            <person name="Tangrot J."/>
            <person name="Rosling A."/>
        </authorList>
    </citation>
    <scope>NUCLEOTIDE SEQUENCE</scope>
    <source>
        <strain evidence="7">Wild A</strain>
    </source>
</reference>
<gene>
    <name evidence="7" type="ORF">FWILDA_LOCUS2684</name>
</gene>
<comment type="caution">
    <text evidence="7">The sequence shown here is derived from an EMBL/GenBank/DDBJ whole genome shotgun (WGS) entry which is preliminary data.</text>
</comment>
<dbReference type="GO" id="GO:0000977">
    <property type="term" value="F:RNA polymerase II transcription regulatory region sequence-specific DNA binding"/>
    <property type="evidence" value="ECO:0007669"/>
    <property type="project" value="TreeGrafter"/>
</dbReference>
<dbReference type="GO" id="GO:0000981">
    <property type="term" value="F:DNA-binding transcription factor activity, RNA polymerase II-specific"/>
    <property type="evidence" value="ECO:0007669"/>
    <property type="project" value="TreeGrafter"/>
</dbReference>
<accession>A0A9W4SEG9</accession>
<organism evidence="7 8">
    <name type="scientific">Funneliformis geosporum</name>
    <dbReference type="NCBI Taxonomy" id="1117311"/>
    <lineage>
        <taxon>Eukaryota</taxon>
        <taxon>Fungi</taxon>
        <taxon>Fungi incertae sedis</taxon>
        <taxon>Mucoromycota</taxon>
        <taxon>Glomeromycotina</taxon>
        <taxon>Glomeromycetes</taxon>
        <taxon>Glomerales</taxon>
        <taxon>Glomeraceae</taxon>
        <taxon>Funneliformis</taxon>
    </lineage>
</organism>
<dbReference type="Gene3D" id="3.30.160.60">
    <property type="entry name" value="Classic Zinc Finger"/>
    <property type="match status" value="1"/>
</dbReference>
<dbReference type="GO" id="GO:0008270">
    <property type="term" value="F:zinc ion binding"/>
    <property type="evidence" value="ECO:0007669"/>
    <property type="project" value="UniProtKB-KW"/>
</dbReference>
<dbReference type="AlphaFoldDB" id="A0A9W4SEG9"/>
<feature type="domain" description="C2H2-type" evidence="6">
    <location>
        <begin position="67"/>
        <end position="95"/>
    </location>
</feature>
<evidence type="ECO:0000256" key="4">
    <source>
        <dbReference type="ARBA" id="ARBA00022833"/>
    </source>
</evidence>
<dbReference type="InterPro" id="IPR013087">
    <property type="entry name" value="Znf_C2H2_type"/>
</dbReference>
<keyword evidence="3 5" id="KW-0863">Zinc-finger</keyword>
<proteinExistence type="predicted"/>
<evidence type="ECO:0000256" key="3">
    <source>
        <dbReference type="ARBA" id="ARBA00022771"/>
    </source>
</evidence>
<dbReference type="SUPFAM" id="SSF57667">
    <property type="entry name" value="beta-beta-alpha zinc fingers"/>
    <property type="match status" value="1"/>
</dbReference>
<evidence type="ECO:0000256" key="5">
    <source>
        <dbReference type="PROSITE-ProRule" id="PRU00042"/>
    </source>
</evidence>
<dbReference type="PROSITE" id="PS50157">
    <property type="entry name" value="ZINC_FINGER_C2H2_2"/>
    <property type="match status" value="2"/>
</dbReference>
<protein>
    <submittedName>
        <fullName evidence="7">1066_t:CDS:1</fullName>
    </submittedName>
</protein>
<dbReference type="InterPro" id="IPR036236">
    <property type="entry name" value="Znf_C2H2_sf"/>
</dbReference>
<evidence type="ECO:0000256" key="2">
    <source>
        <dbReference type="ARBA" id="ARBA00022737"/>
    </source>
</evidence>
<dbReference type="OrthoDB" id="427030at2759"/>
<evidence type="ECO:0000313" key="8">
    <source>
        <dbReference type="Proteomes" id="UP001153678"/>
    </source>
</evidence>
<keyword evidence="2" id="KW-0677">Repeat</keyword>
<dbReference type="Proteomes" id="UP001153678">
    <property type="component" value="Unassembled WGS sequence"/>
</dbReference>
<feature type="domain" description="C2H2-type" evidence="6">
    <location>
        <begin position="94"/>
        <end position="122"/>
    </location>
</feature>
<evidence type="ECO:0000313" key="7">
    <source>
        <dbReference type="EMBL" id="CAI2166658.1"/>
    </source>
</evidence>
<keyword evidence="4" id="KW-0862">Zinc</keyword>
<sequence length="280" mass="32942">MKDSSLSGPESTRFIHEIVFPELNNRTNFSVPKEAIPKDIQCKLCKAISTDLSEFNKHARQKHRCSYLCDVCSKVFDSKEDKANHLEKEHVKEFRCEFCSKMFWQQKILNGHIKDKHYNRKTDTLGVNVEFEFLNQLNVSSPQLKRTFFIHDIVKEEIKFKNTQKENEEKSGDESKEKTTATSAAIISPFATSTSPTGPMKCKLCEEIYEDNKTFNKHAKNSHGYRTLCKFCSQVFFDKPTLEFHYMIKHDKSVFCRECSKKFWEQKSYEEHCLDKHQKY</sequence>
<keyword evidence="1" id="KW-0479">Metal-binding</keyword>